<dbReference type="Pfam" id="PF03880">
    <property type="entry name" value="DbpA"/>
    <property type="match status" value="1"/>
</dbReference>
<dbReference type="PROSITE" id="PS51195">
    <property type="entry name" value="Q_MOTIF"/>
    <property type="match status" value="1"/>
</dbReference>
<dbReference type="GO" id="GO:0003724">
    <property type="term" value="F:RNA helicase activity"/>
    <property type="evidence" value="ECO:0007669"/>
    <property type="project" value="UniProtKB-EC"/>
</dbReference>
<keyword evidence="4 7" id="KW-0067">ATP-binding</keyword>
<reference evidence="11 12" key="1">
    <citation type="submission" date="2023-07" db="EMBL/GenBank/DDBJ databases">
        <title>Alkalimonas sp., MEB108 novel, alkaliphilic bacterium isolated from Lonar Lake, India.</title>
        <authorList>
            <person name="Joshi A."/>
            <person name="Thite S."/>
        </authorList>
    </citation>
    <scope>NUCLEOTIDE SEQUENCE [LARGE SCALE GENOMIC DNA]</scope>
    <source>
        <strain evidence="11 12">MEB108</strain>
    </source>
</reference>
<evidence type="ECO:0000256" key="2">
    <source>
        <dbReference type="ARBA" id="ARBA00022801"/>
    </source>
</evidence>
<dbReference type="InterPro" id="IPR011545">
    <property type="entry name" value="DEAD/DEAH_box_helicase_dom"/>
</dbReference>
<evidence type="ECO:0000259" key="8">
    <source>
        <dbReference type="PROSITE" id="PS51192"/>
    </source>
</evidence>
<dbReference type="CDD" id="cd00268">
    <property type="entry name" value="DEADc"/>
    <property type="match status" value="1"/>
</dbReference>
<dbReference type="RefSeq" id="WP_330129215.1">
    <property type="nucleotide sequence ID" value="NZ_JAUHLI010000011.1"/>
</dbReference>
<evidence type="ECO:0000259" key="10">
    <source>
        <dbReference type="PROSITE" id="PS51195"/>
    </source>
</evidence>
<dbReference type="InterPro" id="IPR014014">
    <property type="entry name" value="RNA_helicase_DEAD_Q_motif"/>
</dbReference>
<dbReference type="PROSITE" id="PS51192">
    <property type="entry name" value="HELICASE_ATP_BIND_1"/>
    <property type="match status" value="1"/>
</dbReference>
<keyword evidence="1 7" id="KW-0547">Nucleotide-binding</keyword>
<evidence type="ECO:0000256" key="7">
    <source>
        <dbReference type="RuleBase" id="RU000492"/>
    </source>
</evidence>
<dbReference type="GO" id="GO:0016787">
    <property type="term" value="F:hydrolase activity"/>
    <property type="evidence" value="ECO:0007669"/>
    <property type="project" value="UniProtKB-KW"/>
</dbReference>
<evidence type="ECO:0000256" key="3">
    <source>
        <dbReference type="ARBA" id="ARBA00022806"/>
    </source>
</evidence>
<dbReference type="InterPro" id="IPR014001">
    <property type="entry name" value="Helicase_ATP-bd"/>
</dbReference>
<dbReference type="PROSITE" id="PS51194">
    <property type="entry name" value="HELICASE_CTER"/>
    <property type="match status" value="1"/>
</dbReference>
<dbReference type="InterPro" id="IPR005580">
    <property type="entry name" value="DbpA/CsdA_RNA-bd_dom"/>
</dbReference>
<keyword evidence="2 7" id="KW-0378">Hydrolase</keyword>
<dbReference type="SMART" id="SM00490">
    <property type="entry name" value="HELICc"/>
    <property type="match status" value="1"/>
</dbReference>
<dbReference type="SMART" id="SM00487">
    <property type="entry name" value="DEXDc"/>
    <property type="match status" value="1"/>
</dbReference>
<dbReference type="Proteomes" id="UP001336314">
    <property type="component" value="Unassembled WGS sequence"/>
</dbReference>
<organism evidence="11 12">
    <name type="scientific">Alkalimonas cellulosilytica</name>
    <dbReference type="NCBI Taxonomy" id="3058395"/>
    <lineage>
        <taxon>Bacteria</taxon>
        <taxon>Pseudomonadati</taxon>
        <taxon>Pseudomonadota</taxon>
        <taxon>Gammaproteobacteria</taxon>
        <taxon>Alkalimonas</taxon>
    </lineage>
</organism>
<dbReference type="InterPro" id="IPR044742">
    <property type="entry name" value="DEAD/DEAH_RhlB"/>
</dbReference>
<dbReference type="EC" id="3.6.4.13" evidence="11"/>
<evidence type="ECO:0000256" key="6">
    <source>
        <dbReference type="PROSITE-ProRule" id="PRU00552"/>
    </source>
</evidence>
<dbReference type="InterPro" id="IPR027417">
    <property type="entry name" value="P-loop_NTPase"/>
</dbReference>
<feature type="domain" description="Helicase ATP-binding" evidence="8">
    <location>
        <begin position="35"/>
        <end position="206"/>
    </location>
</feature>
<gene>
    <name evidence="11" type="primary">dbpA</name>
    <name evidence="11" type="ORF">QWY20_11825</name>
</gene>
<evidence type="ECO:0000256" key="1">
    <source>
        <dbReference type="ARBA" id="ARBA00022741"/>
    </source>
</evidence>
<proteinExistence type="inferred from homology"/>
<keyword evidence="12" id="KW-1185">Reference proteome</keyword>
<dbReference type="PANTHER" id="PTHR47959:SF1">
    <property type="entry name" value="ATP-DEPENDENT RNA HELICASE DBPA"/>
    <property type="match status" value="1"/>
</dbReference>
<dbReference type="NCBIfam" id="NF008744">
    <property type="entry name" value="PRK11776.1"/>
    <property type="match status" value="1"/>
</dbReference>
<dbReference type="InterPro" id="IPR000629">
    <property type="entry name" value="RNA-helicase_DEAD-box_CS"/>
</dbReference>
<comment type="caution">
    <text evidence="11">The sequence shown here is derived from an EMBL/GenBank/DDBJ whole genome shotgun (WGS) entry which is preliminary data.</text>
</comment>
<feature type="domain" description="Helicase C-terminal" evidence="9">
    <location>
        <begin position="216"/>
        <end position="376"/>
    </location>
</feature>
<evidence type="ECO:0000313" key="11">
    <source>
        <dbReference type="EMBL" id="MEE2002141.1"/>
    </source>
</evidence>
<dbReference type="PROSITE" id="PS00039">
    <property type="entry name" value="DEAD_ATP_HELICASE"/>
    <property type="match status" value="1"/>
</dbReference>
<accession>A0ABU7J6M0</accession>
<dbReference type="EMBL" id="JAUHLI010000011">
    <property type="protein sequence ID" value="MEE2002141.1"/>
    <property type="molecule type" value="Genomic_DNA"/>
</dbReference>
<dbReference type="InterPro" id="IPR001650">
    <property type="entry name" value="Helicase_C-like"/>
</dbReference>
<dbReference type="SUPFAM" id="SSF52540">
    <property type="entry name" value="P-loop containing nucleoside triphosphate hydrolases"/>
    <property type="match status" value="1"/>
</dbReference>
<evidence type="ECO:0000256" key="5">
    <source>
        <dbReference type="ARBA" id="ARBA00038437"/>
    </source>
</evidence>
<feature type="short sequence motif" description="Q motif" evidence="6">
    <location>
        <begin position="4"/>
        <end position="32"/>
    </location>
</feature>
<feature type="domain" description="DEAD-box RNA helicase Q" evidence="10">
    <location>
        <begin position="4"/>
        <end position="32"/>
    </location>
</feature>
<evidence type="ECO:0000256" key="4">
    <source>
        <dbReference type="ARBA" id="ARBA00022840"/>
    </source>
</evidence>
<sequence>MPVTDFATLALAPALLSTLQELNYQQMTPIQQQSLPAILAGKDVIAQAQTGSGKTAAFALGMLSALQVKRFRIQGLVLCPTRELAEQVAKELRTLGRSIHNIKVLTLCGGVPSKHQILSLEHGAHFIVGTPGRVLDHLQQQRLDLSELRMLVLDEADRMLDMGFLDEVARIAAAMPAKRQTLLFSATYPDKIEQLAASLMQQPVRVSVSSSQQESSITQQFYALDNSTREQAVMLVLQQLQPASCVVFCNTKRVTQQLADALQQQGFSAKALHGDLEQKDRDQTLLQFANKSARILVATDVAARGLDISELDLVINAELAHDTDTHTHRIGRTGRAGAKGLAVTLADNKDDYKLSLLQDTLSDAIQLQPLPPLSLLEQAPAKAEMVTLQIQGGKKQKLRPGDIVGALTRDQQIAFEDVGKIQLHDLWAYVAVKRSAAKKALQILNHDKMKGLNFRAWQL</sequence>
<dbReference type="CDD" id="cd18787">
    <property type="entry name" value="SF2_C_DEAD"/>
    <property type="match status" value="1"/>
</dbReference>
<protein>
    <submittedName>
        <fullName evidence="11">ATP-dependent RNA helicase DbpA</fullName>
        <ecNumber evidence="11">3.6.4.13</ecNumber>
    </submittedName>
</protein>
<evidence type="ECO:0000313" key="12">
    <source>
        <dbReference type="Proteomes" id="UP001336314"/>
    </source>
</evidence>
<comment type="similarity">
    <text evidence="5 7">Belongs to the DEAD box helicase family.</text>
</comment>
<name>A0ABU7J6M0_9GAMM</name>
<dbReference type="PANTHER" id="PTHR47959">
    <property type="entry name" value="ATP-DEPENDENT RNA HELICASE RHLE-RELATED"/>
    <property type="match status" value="1"/>
</dbReference>
<keyword evidence="3 7" id="KW-0347">Helicase</keyword>
<dbReference type="Pfam" id="PF00271">
    <property type="entry name" value="Helicase_C"/>
    <property type="match status" value="1"/>
</dbReference>
<dbReference type="Pfam" id="PF00270">
    <property type="entry name" value="DEAD"/>
    <property type="match status" value="1"/>
</dbReference>
<evidence type="ECO:0000259" key="9">
    <source>
        <dbReference type="PROSITE" id="PS51194"/>
    </source>
</evidence>
<dbReference type="InterPro" id="IPR012677">
    <property type="entry name" value="Nucleotide-bd_a/b_plait_sf"/>
</dbReference>
<dbReference type="Gene3D" id="3.30.70.330">
    <property type="match status" value="1"/>
</dbReference>
<dbReference type="InterPro" id="IPR050079">
    <property type="entry name" value="DEAD_box_RNA_helicase"/>
</dbReference>
<dbReference type="Gene3D" id="3.40.50.300">
    <property type="entry name" value="P-loop containing nucleotide triphosphate hydrolases"/>
    <property type="match status" value="2"/>
</dbReference>